<reference evidence="1 2" key="1">
    <citation type="journal article" date="2016" name="Nat. Commun.">
        <title>Thousands of microbial genomes shed light on interconnected biogeochemical processes in an aquifer system.</title>
        <authorList>
            <person name="Anantharaman K."/>
            <person name="Brown C.T."/>
            <person name="Hug L.A."/>
            <person name="Sharon I."/>
            <person name="Castelle C.J."/>
            <person name="Probst A.J."/>
            <person name="Thomas B.C."/>
            <person name="Singh A."/>
            <person name="Wilkins M.J."/>
            <person name="Karaoz U."/>
            <person name="Brodie E.L."/>
            <person name="Williams K.H."/>
            <person name="Hubbard S.S."/>
            <person name="Banfield J.F."/>
        </authorList>
    </citation>
    <scope>NUCLEOTIDE SEQUENCE [LARGE SCALE GENOMIC DNA]</scope>
</reference>
<gene>
    <name evidence="1" type="ORF">A2811_00620</name>
</gene>
<name>A0A1F5EP54_9BACT</name>
<evidence type="ECO:0000313" key="2">
    <source>
        <dbReference type="Proteomes" id="UP000186670"/>
    </source>
</evidence>
<organism evidence="1 2">
    <name type="scientific">Candidatus Campbellbacteria bacterium RIFCSPHIGHO2_01_FULL_34_10</name>
    <dbReference type="NCBI Taxonomy" id="1797577"/>
    <lineage>
        <taxon>Bacteria</taxon>
        <taxon>Candidatus Campbelliibacteriota</taxon>
    </lineage>
</organism>
<dbReference type="EMBL" id="MEZZ01000016">
    <property type="protein sequence ID" value="OGD68984.1"/>
    <property type="molecule type" value="Genomic_DNA"/>
</dbReference>
<evidence type="ECO:0000313" key="1">
    <source>
        <dbReference type="EMBL" id="OGD68984.1"/>
    </source>
</evidence>
<comment type="caution">
    <text evidence="1">The sequence shown here is derived from an EMBL/GenBank/DDBJ whole genome shotgun (WGS) entry which is preliminary data.</text>
</comment>
<dbReference type="Proteomes" id="UP000186670">
    <property type="component" value="Unassembled WGS sequence"/>
</dbReference>
<accession>A0A1F5EP54</accession>
<dbReference type="AlphaFoldDB" id="A0A1F5EP54"/>
<sequence>MSMGNIFFLFVAIQDQNLLTKVMEEVNDWGGIKIVDTHRLADTIITDNIKNDWFVTHGVRQVVLVNIPEDDYKKALNKWSRWTNICSLNFV</sequence>
<proteinExistence type="predicted"/>
<protein>
    <submittedName>
        <fullName evidence="1">Uncharacterized protein</fullName>
    </submittedName>
</protein>